<comment type="caution">
    <text evidence="1">The sequence shown here is derived from an EMBL/GenBank/DDBJ whole genome shotgun (WGS) entry which is preliminary data.</text>
</comment>
<dbReference type="Proteomes" id="UP001642540">
    <property type="component" value="Unassembled WGS sequence"/>
</dbReference>
<protein>
    <recommendedName>
        <fullName evidence="3">Secreted protein</fullName>
    </recommendedName>
</protein>
<proteinExistence type="predicted"/>
<dbReference type="EMBL" id="CAXLJM020000072">
    <property type="protein sequence ID" value="CAL8126362.1"/>
    <property type="molecule type" value="Genomic_DNA"/>
</dbReference>
<name>A0ABP1RD20_9HEXA</name>
<reference evidence="1 2" key="1">
    <citation type="submission" date="2024-08" db="EMBL/GenBank/DDBJ databases">
        <authorList>
            <person name="Cucini C."/>
            <person name="Frati F."/>
        </authorList>
    </citation>
    <scope>NUCLEOTIDE SEQUENCE [LARGE SCALE GENOMIC DNA]</scope>
</reference>
<organism evidence="1 2">
    <name type="scientific">Orchesella dallaii</name>
    <dbReference type="NCBI Taxonomy" id="48710"/>
    <lineage>
        <taxon>Eukaryota</taxon>
        <taxon>Metazoa</taxon>
        <taxon>Ecdysozoa</taxon>
        <taxon>Arthropoda</taxon>
        <taxon>Hexapoda</taxon>
        <taxon>Collembola</taxon>
        <taxon>Entomobryomorpha</taxon>
        <taxon>Entomobryoidea</taxon>
        <taxon>Orchesellidae</taxon>
        <taxon>Orchesellinae</taxon>
        <taxon>Orchesella</taxon>
    </lineage>
</organism>
<evidence type="ECO:0000313" key="1">
    <source>
        <dbReference type="EMBL" id="CAL8126362.1"/>
    </source>
</evidence>
<sequence length="120" mass="13356">MAQYSVIITVFVVSVFIAHSLCFRVDESSLLEPEQKPQSRQVADNILVIQDEVAPTTRAPLPQRIRDGVLNGIRDFGNNVRQVPTRVTQCFQNITKCAQTILRRNTTANAAATPTLFGEE</sequence>
<accession>A0ABP1RD20</accession>
<evidence type="ECO:0000313" key="2">
    <source>
        <dbReference type="Proteomes" id="UP001642540"/>
    </source>
</evidence>
<keyword evidence="2" id="KW-1185">Reference proteome</keyword>
<gene>
    <name evidence="1" type="ORF">ODALV1_LOCUS21362</name>
</gene>
<evidence type="ECO:0008006" key="3">
    <source>
        <dbReference type="Google" id="ProtNLM"/>
    </source>
</evidence>